<evidence type="ECO:0000256" key="1">
    <source>
        <dbReference type="ARBA" id="ARBA00004651"/>
    </source>
</evidence>
<feature type="domain" description="EamA" evidence="7">
    <location>
        <begin position="7"/>
        <end position="137"/>
    </location>
</feature>
<sequence>MKNLRYHFLSLLVTLLVAGSFLSSAKLSGVINPFSLTLLRFAIAAFVLSPFILLKEKNRKAISKALPRSLVMSLFFSIFFICMFEALKTTSALNTGTLYTLVPFMTAVFSLFVFKEKITKNMFLIYLLGIAGTCWVIFRGDLNALFAFSLNNGDALFLLGCVSMVCFSISMKLLYRGDEMIVVVFCTLLGGAFWMLLALFVFEQPLQWHLLNKNLLFHMAYLALFATLASTFIIQKTTVILGPARVMAYIYLSPVFVALLTMLIEEKTLPNAIYPGMFLSIAATITLQLHNREVKGSPKPISIIALKSEKTL</sequence>
<dbReference type="InterPro" id="IPR037185">
    <property type="entry name" value="EmrE-like"/>
</dbReference>
<dbReference type="InterPro" id="IPR051258">
    <property type="entry name" value="Diverse_Substrate_Transporter"/>
</dbReference>
<dbReference type="RefSeq" id="WP_348397014.1">
    <property type="nucleotide sequence ID" value="NZ_CP136600.1"/>
</dbReference>
<comment type="subcellular location">
    <subcellularLocation>
        <location evidence="1">Cell membrane</location>
        <topology evidence="1">Multi-pass membrane protein</topology>
    </subcellularLocation>
</comment>
<feature type="transmembrane region" description="Helical" evidence="6">
    <location>
        <begin position="66"/>
        <end position="87"/>
    </location>
</feature>
<feature type="transmembrane region" description="Helical" evidence="6">
    <location>
        <begin position="214"/>
        <end position="234"/>
    </location>
</feature>
<dbReference type="EMBL" id="CP136600">
    <property type="protein sequence ID" value="WOH38241.1"/>
    <property type="molecule type" value="Genomic_DNA"/>
</dbReference>
<gene>
    <name evidence="8" type="ORF">RI844_03105</name>
</gene>
<dbReference type="PANTHER" id="PTHR42920:SF11">
    <property type="entry name" value="INNER MEMBRANE PROTEIN YTFF"/>
    <property type="match status" value="1"/>
</dbReference>
<proteinExistence type="predicted"/>
<keyword evidence="9" id="KW-1185">Reference proteome</keyword>
<reference evidence="8 9" key="1">
    <citation type="submission" date="2023-09" db="EMBL/GenBank/DDBJ databases">
        <authorList>
            <person name="Qi X."/>
        </authorList>
    </citation>
    <scope>NUCLEOTIDE SEQUENCE [LARGE SCALE GENOMIC DNA]</scope>
    <source>
        <strain evidence="8 9">S1-1</strain>
    </source>
</reference>
<organism evidence="8 9">
    <name type="scientific">Thalassotalea fonticola</name>
    <dbReference type="NCBI Taxonomy" id="3065649"/>
    <lineage>
        <taxon>Bacteria</taxon>
        <taxon>Pseudomonadati</taxon>
        <taxon>Pseudomonadota</taxon>
        <taxon>Gammaproteobacteria</taxon>
        <taxon>Alteromonadales</taxon>
        <taxon>Colwelliaceae</taxon>
        <taxon>Thalassotalea</taxon>
    </lineage>
</organism>
<feature type="transmembrane region" description="Helical" evidence="6">
    <location>
        <begin position="271"/>
        <end position="289"/>
    </location>
</feature>
<keyword evidence="2" id="KW-1003">Cell membrane</keyword>
<keyword evidence="4 6" id="KW-1133">Transmembrane helix</keyword>
<evidence type="ECO:0000313" key="9">
    <source>
        <dbReference type="Proteomes" id="UP001301442"/>
    </source>
</evidence>
<name>A0ABZ0GS69_9GAMM</name>
<evidence type="ECO:0000256" key="3">
    <source>
        <dbReference type="ARBA" id="ARBA00022692"/>
    </source>
</evidence>
<evidence type="ECO:0000256" key="2">
    <source>
        <dbReference type="ARBA" id="ARBA00022475"/>
    </source>
</evidence>
<evidence type="ECO:0000256" key="5">
    <source>
        <dbReference type="ARBA" id="ARBA00023136"/>
    </source>
</evidence>
<feature type="domain" description="EamA" evidence="7">
    <location>
        <begin position="153"/>
        <end position="285"/>
    </location>
</feature>
<dbReference type="PANTHER" id="PTHR42920">
    <property type="entry name" value="OS03G0707200 PROTEIN-RELATED"/>
    <property type="match status" value="1"/>
</dbReference>
<feature type="transmembrane region" description="Helical" evidence="6">
    <location>
        <begin position="121"/>
        <end position="138"/>
    </location>
</feature>
<dbReference type="Proteomes" id="UP001301442">
    <property type="component" value="Chromosome"/>
</dbReference>
<keyword evidence="5 6" id="KW-0472">Membrane</keyword>
<evidence type="ECO:0000259" key="7">
    <source>
        <dbReference type="Pfam" id="PF00892"/>
    </source>
</evidence>
<dbReference type="Pfam" id="PF00892">
    <property type="entry name" value="EamA"/>
    <property type="match status" value="2"/>
</dbReference>
<evidence type="ECO:0000256" key="4">
    <source>
        <dbReference type="ARBA" id="ARBA00022989"/>
    </source>
</evidence>
<feature type="transmembrane region" description="Helical" evidence="6">
    <location>
        <begin position="144"/>
        <end position="169"/>
    </location>
</feature>
<feature type="transmembrane region" description="Helical" evidence="6">
    <location>
        <begin position="34"/>
        <end position="54"/>
    </location>
</feature>
<feature type="transmembrane region" description="Helical" evidence="6">
    <location>
        <begin position="246"/>
        <end position="265"/>
    </location>
</feature>
<accession>A0ABZ0GS69</accession>
<evidence type="ECO:0000313" key="8">
    <source>
        <dbReference type="EMBL" id="WOH38241.1"/>
    </source>
</evidence>
<dbReference type="InterPro" id="IPR000620">
    <property type="entry name" value="EamA_dom"/>
</dbReference>
<feature type="transmembrane region" description="Helical" evidence="6">
    <location>
        <begin position="93"/>
        <end position="114"/>
    </location>
</feature>
<evidence type="ECO:0000256" key="6">
    <source>
        <dbReference type="SAM" id="Phobius"/>
    </source>
</evidence>
<protein>
    <submittedName>
        <fullName evidence="8">DMT family transporter</fullName>
    </submittedName>
</protein>
<feature type="transmembrane region" description="Helical" evidence="6">
    <location>
        <begin position="181"/>
        <end position="202"/>
    </location>
</feature>
<dbReference type="SUPFAM" id="SSF103481">
    <property type="entry name" value="Multidrug resistance efflux transporter EmrE"/>
    <property type="match status" value="1"/>
</dbReference>
<keyword evidence="3 6" id="KW-0812">Transmembrane</keyword>